<dbReference type="GO" id="GO:0042834">
    <property type="term" value="F:peptidoglycan binding"/>
    <property type="evidence" value="ECO:0007669"/>
    <property type="project" value="InterPro"/>
</dbReference>
<dbReference type="InterPro" id="IPR012334">
    <property type="entry name" value="Pectin_lyas_fold"/>
</dbReference>
<feature type="compositionally biased region" description="Low complexity" evidence="2">
    <location>
        <begin position="599"/>
        <end position="608"/>
    </location>
</feature>
<dbReference type="InterPro" id="IPR011459">
    <property type="entry name" value="DUF1565"/>
</dbReference>
<feature type="region of interest" description="Disordered" evidence="2">
    <location>
        <begin position="599"/>
        <end position="627"/>
    </location>
</feature>
<feature type="compositionally biased region" description="Low complexity" evidence="2">
    <location>
        <begin position="340"/>
        <end position="388"/>
    </location>
</feature>
<dbReference type="Gene3D" id="2.160.20.10">
    <property type="entry name" value="Single-stranded right-handed beta-helix, Pectin lyase-like"/>
    <property type="match status" value="1"/>
</dbReference>
<dbReference type="AlphaFoldDB" id="A0A4Q7EFU4"/>
<evidence type="ECO:0000256" key="1">
    <source>
        <dbReference type="ARBA" id="ARBA00022737"/>
    </source>
</evidence>
<comment type="caution">
    <text evidence="4">The sequence shown here is derived from an EMBL/GenBank/DDBJ whole genome shotgun (WGS) entry which is preliminary data.</text>
</comment>
<gene>
    <name evidence="4" type="ORF">DYY88_00555</name>
</gene>
<accession>A0A4Q7EFU4</accession>
<dbReference type="InterPro" id="IPR011050">
    <property type="entry name" value="Pectin_lyase_fold/virulence"/>
</dbReference>
<feature type="region of interest" description="Disordered" evidence="2">
    <location>
        <begin position="520"/>
        <end position="541"/>
    </location>
</feature>
<proteinExistence type="predicted"/>
<organism evidence="4 5">
    <name type="scientific">Leptolyngbya iicbica LK</name>
    <dbReference type="NCBI Taxonomy" id="2294035"/>
    <lineage>
        <taxon>Bacteria</taxon>
        <taxon>Bacillati</taxon>
        <taxon>Cyanobacteriota</taxon>
        <taxon>Cyanophyceae</taxon>
        <taxon>Leptolyngbyales</taxon>
        <taxon>Leptolyngbyaceae</taxon>
        <taxon>Leptolyngbya group</taxon>
        <taxon>Leptolyngbya</taxon>
        <taxon>Leptolyngbya iicbica</taxon>
    </lineage>
</organism>
<dbReference type="PANTHER" id="PTHR22990:SF15">
    <property type="entry name" value="F-BOX ONLY PROTEIN 10"/>
    <property type="match status" value="1"/>
</dbReference>
<feature type="domain" description="SPOR" evidence="3">
    <location>
        <begin position="683"/>
        <end position="722"/>
    </location>
</feature>
<dbReference type="Proteomes" id="UP000292459">
    <property type="component" value="Unassembled WGS sequence"/>
</dbReference>
<protein>
    <submittedName>
        <fullName evidence="4">DUF1565 domain-containing protein</fullName>
    </submittedName>
</protein>
<evidence type="ECO:0000313" key="5">
    <source>
        <dbReference type="Proteomes" id="UP000292459"/>
    </source>
</evidence>
<dbReference type="SUPFAM" id="SSF51126">
    <property type="entry name" value="Pectin lyase-like"/>
    <property type="match status" value="1"/>
</dbReference>
<dbReference type="OrthoDB" id="9759810at2"/>
<keyword evidence="1" id="KW-0677">Repeat</keyword>
<dbReference type="SMART" id="SM00710">
    <property type="entry name" value="PbH1"/>
    <property type="match status" value="5"/>
</dbReference>
<dbReference type="EMBL" id="QVFV01000001">
    <property type="protein sequence ID" value="RZM81808.1"/>
    <property type="molecule type" value="Genomic_DNA"/>
</dbReference>
<dbReference type="Gene3D" id="3.30.1910.20">
    <property type="entry name" value="asparaginyl-tRNA synthetase, N-terminal domain"/>
    <property type="match status" value="1"/>
</dbReference>
<evidence type="ECO:0000256" key="2">
    <source>
        <dbReference type="SAM" id="MobiDB-lite"/>
    </source>
</evidence>
<reference evidence="4 5" key="1">
    <citation type="submission" date="2018-11" db="EMBL/GenBank/DDBJ databases">
        <title>Whole genome sequencing of an environmental sample.</title>
        <authorList>
            <person name="Sarangi A.N."/>
            <person name="Singh D."/>
            <person name="Tripathy S."/>
        </authorList>
    </citation>
    <scope>NUCLEOTIDE SEQUENCE [LARGE SCALE GENOMIC DNA]</scope>
    <source>
        <strain evidence="4 5">Lakshadweep</strain>
    </source>
</reference>
<dbReference type="Pfam" id="PF07602">
    <property type="entry name" value="DUF1565"/>
    <property type="match status" value="1"/>
</dbReference>
<keyword evidence="5" id="KW-1185">Reference proteome</keyword>
<evidence type="ECO:0000313" key="4">
    <source>
        <dbReference type="EMBL" id="RZM81808.1"/>
    </source>
</evidence>
<dbReference type="InterPro" id="IPR007730">
    <property type="entry name" value="SPOR-like_dom"/>
</dbReference>
<name>A0A4Q7EFU4_9CYAN</name>
<feature type="region of interest" description="Disordered" evidence="2">
    <location>
        <begin position="340"/>
        <end position="396"/>
    </location>
</feature>
<feature type="region of interest" description="Disordered" evidence="2">
    <location>
        <begin position="294"/>
        <end position="328"/>
    </location>
</feature>
<dbReference type="PANTHER" id="PTHR22990">
    <property type="entry name" value="F-BOX ONLY PROTEIN"/>
    <property type="match status" value="1"/>
</dbReference>
<dbReference type="RefSeq" id="WP_084606904.1">
    <property type="nucleotide sequence ID" value="NZ_QVFV01000001.1"/>
</dbReference>
<dbReference type="PROSITE" id="PS51724">
    <property type="entry name" value="SPOR"/>
    <property type="match status" value="1"/>
</dbReference>
<dbReference type="InterPro" id="IPR051550">
    <property type="entry name" value="SCF-Subunits/Alg-Epimerases"/>
</dbReference>
<evidence type="ECO:0000259" key="3">
    <source>
        <dbReference type="PROSITE" id="PS51724"/>
    </source>
</evidence>
<sequence length="722" mass="72517">MASFQRIVPLVCVSGLMAGGGGLNAGAAIALETTHHPAPQSAATAEAIAQVPNEPAGYTILHVSATAGDDAIGDGSQLRPYRTITHALDLAEANTLILLARGTYSTASGETFPLQMKPGVTIQGMAGPNLADVAIAGGGNYYSRTAGMQNVAILGADNAGLANVSVSNPHSEGTGLWVESGSPIVLDNAFVQNGATGVYVVGAGAPVIRGNYFAANGKTGLVIAGASTAQVEANVFENTGTGILVAPESAPEIINNQISGNLDGLIMHADARPQLRGNQIARNRRNSIVDYATWTTVPNGRSPGATQPPPPTATTAAMPNRAISPPPSAAIAAAPTETAIPAPSVSGSTAVATPSAQPATATSTAAVPPATPAAPSSESSSEPVADAPELPPSEGEVTVETAAVVNAAVETGPELEAMPEAEVEPEFAALPVTEDSFSDLSEAALGDRLSREIDATTEALNAVEISVVPAIAATVALGTVDLLPLRDAAQTLSTELETAASDSAAGETESTETELLAPLPVPGEEVDDSTSTTLPSADISVGEPTTTDVIEIAVIPPPETSLKPLNAPPARGSGLSQNLAYALETGEHLPAVPAVPNAAATPATPAPNSQRLAVPNRDIPVGSGGSLSEGFTAGAAAGLPADGPPPPPSLATSLGLNYKVLVAATDEATQAAVRSQVPDAFRTQLNGQAFIQAGAYPTRAEAQAMLNRLQQAGLPAQIQEVR</sequence>
<dbReference type="InterPro" id="IPR006626">
    <property type="entry name" value="PbH1"/>
</dbReference>